<dbReference type="EMBL" id="PKMF04000009">
    <property type="protein sequence ID" value="KAK7860008.1"/>
    <property type="molecule type" value="Genomic_DNA"/>
</dbReference>
<keyword evidence="2" id="KW-1185">Reference proteome</keyword>
<proteinExistence type="predicted"/>
<gene>
    <name evidence="1" type="ORF">CFP56_000397</name>
</gene>
<organism evidence="1 2">
    <name type="scientific">Quercus suber</name>
    <name type="common">Cork oak</name>
    <dbReference type="NCBI Taxonomy" id="58331"/>
    <lineage>
        <taxon>Eukaryota</taxon>
        <taxon>Viridiplantae</taxon>
        <taxon>Streptophyta</taxon>
        <taxon>Embryophyta</taxon>
        <taxon>Tracheophyta</taxon>
        <taxon>Spermatophyta</taxon>
        <taxon>Magnoliopsida</taxon>
        <taxon>eudicotyledons</taxon>
        <taxon>Gunneridae</taxon>
        <taxon>Pentapetalae</taxon>
        <taxon>rosids</taxon>
        <taxon>fabids</taxon>
        <taxon>Fagales</taxon>
        <taxon>Fagaceae</taxon>
        <taxon>Quercus</taxon>
    </lineage>
</organism>
<evidence type="ECO:0000313" key="2">
    <source>
        <dbReference type="Proteomes" id="UP000237347"/>
    </source>
</evidence>
<protein>
    <submittedName>
        <fullName evidence="1">Uncharacterized protein</fullName>
    </submittedName>
</protein>
<dbReference type="Proteomes" id="UP000237347">
    <property type="component" value="Unassembled WGS sequence"/>
</dbReference>
<accession>A0AAW0MB92</accession>
<reference evidence="1 2" key="1">
    <citation type="journal article" date="2018" name="Sci. Data">
        <title>The draft genome sequence of cork oak.</title>
        <authorList>
            <person name="Ramos A.M."/>
            <person name="Usie A."/>
            <person name="Barbosa P."/>
            <person name="Barros P.M."/>
            <person name="Capote T."/>
            <person name="Chaves I."/>
            <person name="Simoes F."/>
            <person name="Abreu I."/>
            <person name="Carrasquinho I."/>
            <person name="Faro C."/>
            <person name="Guimaraes J.B."/>
            <person name="Mendonca D."/>
            <person name="Nobrega F."/>
            <person name="Rodrigues L."/>
            <person name="Saibo N.J.M."/>
            <person name="Varela M.C."/>
            <person name="Egas C."/>
            <person name="Matos J."/>
            <person name="Miguel C.M."/>
            <person name="Oliveira M.M."/>
            <person name="Ricardo C.P."/>
            <person name="Goncalves S."/>
        </authorList>
    </citation>
    <scope>NUCLEOTIDE SEQUENCE [LARGE SCALE GENOMIC DNA]</scope>
    <source>
        <strain evidence="2">cv. HL8</strain>
    </source>
</reference>
<evidence type="ECO:0000313" key="1">
    <source>
        <dbReference type="EMBL" id="KAK7860008.1"/>
    </source>
</evidence>
<name>A0AAW0MB92_QUESU</name>
<sequence length="72" mass="8302">MYSSPSKNNIFTTLQISGYGVLTMVINVLYGEFCYLDEIPRNAKIVDIKLKVEKKVYVPWVRLGLAYNEQLL</sequence>
<comment type="caution">
    <text evidence="1">The sequence shown here is derived from an EMBL/GenBank/DDBJ whole genome shotgun (WGS) entry which is preliminary data.</text>
</comment>
<dbReference type="AlphaFoldDB" id="A0AAW0MB92"/>